<proteinExistence type="predicted"/>
<feature type="transmembrane region" description="Helical" evidence="5">
    <location>
        <begin position="160"/>
        <end position="181"/>
    </location>
</feature>
<evidence type="ECO:0000259" key="6">
    <source>
        <dbReference type="Pfam" id="PF00520"/>
    </source>
</evidence>
<evidence type="ECO:0000256" key="3">
    <source>
        <dbReference type="ARBA" id="ARBA00022989"/>
    </source>
</evidence>
<feature type="domain" description="Ion transport" evidence="6">
    <location>
        <begin position="161"/>
        <end position="345"/>
    </location>
</feature>
<accession>A0A9P1D9I7</accession>
<comment type="caution">
    <text evidence="7">The sequence shown here is derived from an EMBL/GenBank/DDBJ whole genome shotgun (WGS) entry which is preliminary data.</text>
</comment>
<dbReference type="GO" id="GO:0005886">
    <property type="term" value="C:plasma membrane"/>
    <property type="evidence" value="ECO:0007669"/>
    <property type="project" value="TreeGrafter"/>
</dbReference>
<feature type="transmembrane region" description="Helical" evidence="5">
    <location>
        <begin position="201"/>
        <end position="222"/>
    </location>
</feature>
<evidence type="ECO:0000313" key="7">
    <source>
        <dbReference type="EMBL" id="CAI4005416.1"/>
    </source>
</evidence>
<dbReference type="PANTHER" id="PTHR10217">
    <property type="entry name" value="VOLTAGE AND LIGAND GATED POTASSIUM CHANNEL"/>
    <property type="match status" value="1"/>
</dbReference>
<sequence>MAATSSCGRARGNDGPSITLKTKLEVPSALLKARIHLKDGLDAEAWGEGDCGNNPRGFDFASRSVSMAGDRAGCMGQAVDLVMLNTGQQPLRLHGRWMEMVNRGNQMLAGMGIGRKKGKRLIGGAMAEVEKAKQDDDDLSEVVRPNDGKNLLLPHQKFRLIWDMAGLLLILVDAVLLPLSLAWDVGIEPTDNVVGTWINCFSFFLALIFWSTDVLIQFNTGYYHNGRLEMSRRRIAQHYTQTWLLFDILLISLDVATAVYQFGMSESGGASVLRSMRALRVLRAFRLLRLLKMSRLSAVIEEASIAAGRQWLVLVVAIVNTTLTILVCAHVLACFWFWIGRDRFEKREISWIELSQAESVSGPIQYMHALQWILTPPAPLVVAADSGLERAYCIFLQGCTVVVIGSSLSKITGTLTELRTINSEGSRRRREVRQYLHAQKVSMELTSRIMSEAKSEDLRFVDYKLDRQSSVALDPSLLSPSLRIELHVSQRGHMLKPHPLFDLLNEIHPEVFAAICGAVEKQVFGKMEMVFQAHSWAECMWITGTGRFLVVPSDVGFDMDDLTISRSATVAEATQSFTGCHWFTEAALFAEAVTHDCSLRALTFAEAFTLKGEDLARTLMNSPDCTALFCEYGKDLLAKIAIEKSKDTWSSAKAEERSGDLAGCRNRRRSCRELVCNRPLGCRDLQGQRNSYFQEVHPDPKTVLHNVHLFKDVVYLQAWATARASGMAEMKKILNDRFWTLQRKGKSLLFSRGDSNAKSAVANSSEDLQLEAEVQQEEEYVDNTSTVSPEQSYKRAKEQLQDLAEGLLNKKVKVSEVAGSLSDSIPELMEKRGTHDVFGQAETAQSRIFRKRRRTKKAVEREKSESCCISLMALVVGSYQDYTEPQPPQARLSENQWNQLQELVQWTQPTASMIRAALVLLAIRALGKSKRILQQLPPNYHRPETAVIFLMRTYPDVVPSVKSLDEEELELMSEALEVHKDFNLAQMLQGENVPASVFQLQEVIKRLGMEIFRFYILFLLGFMSGLAGGQGSRFMTARNAGSVIAGVTTLLHILDSSPQAIYWSYIELRARQLNGIPCGSPEDMALARLACLARVQDQKGFKSLRQSWELLWLRERNTLVRHFLADGIDEHAFVCEFLPDCVAKARDNRHIGLPLLLEVLVNLIEHLQGVEIKLSSEHQGVKMISVNLSDMAEFIPIVQNRFIFSTCISRSKIKMEDSRWYLQMTSANWSRTHEPDSDTTTLAYGVKELLQRQKFMQVTGPVFYSKRNPSDWKKCFTKMLIPLVLD</sequence>
<dbReference type="OrthoDB" id="409982at2759"/>
<evidence type="ECO:0000256" key="1">
    <source>
        <dbReference type="ARBA" id="ARBA00004141"/>
    </source>
</evidence>
<dbReference type="InterPro" id="IPR014710">
    <property type="entry name" value="RmlC-like_jellyroll"/>
</dbReference>
<dbReference type="InterPro" id="IPR005821">
    <property type="entry name" value="Ion_trans_dom"/>
</dbReference>
<protein>
    <submittedName>
        <fullName evidence="9">Potassium voltage-gated channel protein eag (Ether-a-go-go protein)</fullName>
    </submittedName>
</protein>
<keyword evidence="2 5" id="KW-0812">Transmembrane</keyword>
<dbReference type="SUPFAM" id="SSF81324">
    <property type="entry name" value="Voltage-gated potassium channels"/>
    <property type="match status" value="1"/>
</dbReference>
<dbReference type="SUPFAM" id="SSF51206">
    <property type="entry name" value="cAMP-binding domain-like"/>
    <property type="match status" value="1"/>
</dbReference>
<evidence type="ECO:0000256" key="4">
    <source>
        <dbReference type="ARBA" id="ARBA00023136"/>
    </source>
</evidence>
<dbReference type="EMBL" id="CAMXCT020003624">
    <property type="protein sequence ID" value="CAL1158791.1"/>
    <property type="molecule type" value="Genomic_DNA"/>
</dbReference>
<dbReference type="EMBL" id="CAMXCT010003624">
    <property type="protein sequence ID" value="CAI4005416.1"/>
    <property type="molecule type" value="Genomic_DNA"/>
</dbReference>
<evidence type="ECO:0000256" key="5">
    <source>
        <dbReference type="SAM" id="Phobius"/>
    </source>
</evidence>
<keyword evidence="10" id="KW-1185">Reference proteome</keyword>
<keyword evidence="3 5" id="KW-1133">Transmembrane helix</keyword>
<dbReference type="InterPro" id="IPR018490">
    <property type="entry name" value="cNMP-bd_dom_sf"/>
</dbReference>
<gene>
    <name evidence="7" type="ORF">C1SCF055_LOCUS31137</name>
</gene>
<dbReference type="Gene3D" id="2.60.120.10">
    <property type="entry name" value="Jelly Rolls"/>
    <property type="match status" value="1"/>
</dbReference>
<dbReference type="Pfam" id="PF20717">
    <property type="entry name" value="DUF6829"/>
    <property type="match status" value="1"/>
</dbReference>
<keyword evidence="4 5" id="KW-0472">Membrane</keyword>
<dbReference type="InterPro" id="IPR049232">
    <property type="entry name" value="DUF6829"/>
</dbReference>
<dbReference type="Gene3D" id="1.10.287.70">
    <property type="match status" value="1"/>
</dbReference>
<dbReference type="EMBL" id="CAMXCT030003624">
    <property type="protein sequence ID" value="CAL4792728.1"/>
    <property type="molecule type" value="Genomic_DNA"/>
</dbReference>
<comment type="subcellular location">
    <subcellularLocation>
        <location evidence="1">Membrane</location>
        <topology evidence="1">Multi-pass membrane protein</topology>
    </subcellularLocation>
</comment>
<evidence type="ECO:0000313" key="8">
    <source>
        <dbReference type="EMBL" id="CAL1158791.1"/>
    </source>
</evidence>
<dbReference type="GO" id="GO:0005249">
    <property type="term" value="F:voltage-gated potassium channel activity"/>
    <property type="evidence" value="ECO:0007669"/>
    <property type="project" value="TreeGrafter"/>
</dbReference>
<name>A0A9P1D9I7_9DINO</name>
<feature type="transmembrane region" description="Helical" evidence="5">
    <location>
        <begin position="311"/>
        <end position="339"/>
    </location>
</feature>
<dbReference type="GO" id="GO:0042391">
    <property type="term" value="P:regulation of membrane potential"/>
    <property type="evidence" value="ECO:0007669"/>
    <property type="project" value="TreeGrafter"/>
</dbReference>
<reference evidence="7" key="1">
    <citation type="submission" date="2022-10" db="EMBL/GenBank/DDBJ databases">
        <authorList>
            <person name="Chen Y."/>
            <person name="Dougan E. K."/>
            <person name="Chan C."/>
            <person name="Rhodes N."/>
            <person name="Thang M."/>
        </authorList>
    </citation>
    <scope>NUCLEOTIDE SEQUENCE</scope>
</reference>
<reference evidence="8" key="2">
    <citation type="submission" date="2024-04" db="EMBL/GenBank/DDBJ databases">
        <authorList>
            <person name="Chen Y."/>
            <person name="Shah S."/>
            <person name="Dougan E. K."/>
            <person name="Thang M."/>
            <person name="Chan C."/>
        </authorList>
    </citation>
    <scope>NUCLEOTIDE SEQUENCE [LARGE SCALE GENOMIC DNA]</scope>
</reference>
<organism evidence="7">
    <name type="scientific">Cladocopium goreaui</name>
    <dbReference type="NCBI Taxonomy" id="2562237"/>
    <lineage>
        <taxon>Eukaryota</taxon>
        <taxon>Sar</taxon>
        <taxon>Alveolata</taxon>
        <taxon>Dinophyceae</taxon>
        <taxon>Suessiales</taxon>
        <taxon>Symbiodiniaceae</taxon>
        <taxon>Cladocopium</taxon>
    </lineage>
</organism>
<dbReference type="Pfam" id="PF00520">
    <property type="entry name" value="Ion_trans"/>
    <property type="match status" value="1"/>
</dbReference>
<dbReference type="PANTHER" id="PTHR10217:SF435">
    <property type="entry name" value="POTASSIUM VOLTAGE-GATED CHANNEL PROTEIN EAG"/>
    <property type="match status" value="1"/>
</dbReference>
<evidence type="ECO:0000313" key="10">
    <source>
        <dbReference type="Proteomes" id="UP001152797"/>
    </source>
</evidence>
<dbReference type="Proteomes" id="UP001152797">
    <property type="component" value="Unassembled WGS sequence"/>
</dbReference>
<dbReference type="InterPro" id="IPR050818">
    <property type="entry name" value="KCNH_animal-type"/>
</dbReference>
<evidence type="ECO:0000256" key="2">
    <source>
        <dbReference type="ARBA" id="ARBA00022692"/>
    </source>
</evidence>
<evidence type="ECO:0000313" key="9">
    <source>
        <dbReference type="EMBL" id="CAL4792728.1"/>
    </source>
</evidence>